<dbReference type="SUPFAM" id="SSF48264">
    <property type="entry name" value="Cytochrome P450"/>
    <property type="match status" value="1"/>
</dbReference>
<gene>
    <name evidence="8" type="ORF">BKCO1_10000111</name>
</gene>
<dbReference type="PRINTS" id="PR00465">
    <property type="entry name" value="EP450IV"/>
</dbReference>
<evidence type="ECO:0000256" key="4">
    <source>
        <dbReference type="ARBA" id="ARBA00023004"/>
    </source>
</evidence>
<feature type="binding site" description="axial binding residue" evidence="5">
    <location>
        <position position="460"/>
    </location>
    <ligand>
        <name>heme</name>
        <dbReference type="ChEBI" id="CHEBI:30413"/>
    </ligand>
    <ligandPart>
        <name>Fe</name>
        <dbReference type="ChEBI" id="CHEBI:18248"/>
    </ligandPart>
</feature>
<dbReference type="EMBL" id="MNUE01000010">
    <property type="protein sequence ID" value="OJD36692.1"/>
    <property type="molecule type" value="Genomic_DNA"/>
</dbReference>
<evidence type="ECO:0000256" key="2">
    <source>
        <dbReference type="ARBA" id="ARBA00010617"/>
    </source>
</evidence>
<keyword evidence="3 5" id="KW-0479">Metal-binding</keyword>
<dbReference type="PANTHER" id="PTHR24305:SF166">
    <property type="entry name" value="CYTOCHROME P450 12A4, MITOCHONDRIAL-RELATED"/>
    <property type="match status" value="1"/>
</dbReference>
<evidence type="ECO:0000256" key="3">
    <source>
        <dbReference type="ARBA" id="ARBA00022723"/>
    </source>
</evidence>
<dbReference type="GeneID" id="31009550"/>
<evidence type="ECO:0000313" key="8">
    <source>
        <dbReference type="EMBL" id="OJD36692.1"/>
    </source>
</evidence>
<dbReference type="STRING" id="236234.A0A1J9S9X3"/>
<organism evidence="8 9">
    <name type="scientific">Diplodia corticola</name>
    <dbReference type="NCBI Taxonomy" id="236234"/>
    <lineage>
        <taxon>Eukaryota</taxon>
        <taxon>Fungi</taxon>
        <taxon>Dikarya</taxon>
        <taxon>Ascomycota</taxon>
        <taxon>Pezizomycotina</taxon>
        <taxon>Dothideomycetes</taxon>
        <taxon>Dothideomycetes incertae sedis</taxon>
        <taxon>Botryosphaeriales</taxon>
        <taxon>Botryosphaeriaceae</taxon>
        <taxon>Diplodia</taxon>
    </lineage>
</organism>
<dbReference type="Pfam" id="PF00067">
    <property type="entry name" value="p450"/>
    <property type="match status" value="1"/>
</dbReference>
<comment type="caution">
    <text evidence="8">The sequence shown here is derived from an EMBL/GenBank/DDBJ whole genome shotgun (WGS) entry which is preliminary data.</text>
</comment>
<dbReference type="GO" id="GO:0016705">
    <property type="term" value="F:oxidoreductase activity, acting on paired donors, with incorporation or reduction of molecular oxygen"/>
    <property type="evidence" value="ECO:0007669"/>
    <property type="project" value="InterPro"/>
</dbReference>
<dbReference type="GO" id="GO:0004497">
    <property type="term" value="F:monooxygenase activity"/>
    <property type="evidence" value="ECO:0007669"/>
    <property type="project" value="UniProtKB-KW"/>
</dbReference>
<evidence type="ECO:0000256" key="5">
    <source>
        <dbReference type="PIRSR" id="PIRSR602403-1"/>
    </source>
</evidence>
<dbReference type="PRINTS" id="PR00385">
    <property type="entry name" value="P450"/>
</dbReference>
<evidence type="ECO:0000256" key="1">
    <source>
        <dbReference type="ARBA" id="ARBA00001971"/>
    </source>
</evidence>
<dbReference type="AlphaFoldDB" id="A0A1J9S9X3"/>
<evidence type="ECO:0000256" key="7">
    <source>
        <dbReference type="SAM" id="MobiDB-lite"/>
    </source>
</evidence>
<dbReference type="InterPro" id="IPR001128">
    <property type="entry name" value="Cyt_P450"/>
</dbReference>
<dbReference type="InterPro" id="IPR002403">
    <property type="entry name" value="Cyt_P450_E_grp-IV"/>
</dbReference>
<name>A0A1J9S9X3_9PEZI</name>
<comment type="similarity">
    <text evidence="2 6">Belongs to the cytochrome P450 family.</text>
</comment>
<dbReference type="OrthoDB" id="3945418at2759"/>
<reference evidence="8 9" key="1">
    <citation type="submission" date="2016-10" db="EMBL/GenBank/DDBJ databases">
        <title>Proteomics and genomics reveal pathogen-plant mechanisms compatible with a hemibiotrophic lifestyle of Diplodia corticola.</title>
        <authorList>
            <person name="Fernandes I."/>
            <person name="De Jonge R."/>
            <person name="Van De Peer Y."/>
            <person name="Devreese B."/>
            <person name="Alves A."/>
            <person name="Esteves A.C."/>
        </authorList>
    </citation>
    <scope>NUCLEOTIDE SEQUENCE [LARGE SCALE GENOMIC DNA]</scope>
    <source>
        <strain evidence="8 9">CBS 112549</strain>
    </source>
</reference>
<dbReference type="PROSITE" id="PS00086">
    <property type="entry name" value="CYTOCHROME_P450"/>
    <property type="match status" value="1"/>
</dbReference>
<dbReference type="GO" id="GO:0005506">
    <property type="term" value="F:iron ion binding"/>
    <property type="evidence" value="ECO:0007669"/>
    <property type="project" value="InterPro"/>
</dbReference>
<dbReference type="InterPro" id="IPR017972">
    <property type="entry name" value="Cyt_P450_CS"/>
</dbReference>
<dbReference type="CDD" id="cd11062">
    <property type="entry name" value="CYP58-like"/>
    <property type="match status" value="1"/>
</dbReference>
<protein>
    <submittedName>
        <fullName evidence="8">Cytochrome p450</fullName>
    </submittedName>
</protein>
<keyword evidence="5 6" id="KW-0349">Heme</keyword>
<evidence type="ECO:0000256" key="6">
    <source>
        <dbReference type="RuleBase" id="RU000461"/>
    </source>
</evidence>
<keyword evidence="9" id="KW-1185">Reference proteome</keyword>
<keyword evidence="4 5" id="KW-0408">Iron</keyword>
<feature type="compositionally biased region" description="Polar residues" evidence="7">
    <location>
        <begin position="377"/>
        <end position="400"/>
    </location>
</feature>
<dbReference type="Gene3D" id="1.10.630.10">
    <property type="entry name" value="Cytochrome P450"/>
    <property type="match status" value="1"/>
</dbReference>
<dbReference type="PANTHER" id="PTHR24305">
    <property type="entry name" value="CYTOCHROME P450"/>
    <property type="match status" value="1"/>
</dbReference>
<dbReference type="RefSeq" id="XP_020132952.1">
    <property type="nucleotide sequence ID" value="XM_020269291.1"/>
</dbReference>
<dbReference type="Proteomes" id="UP000183809">
    <property type="component" value="Unassembled WGS sequence"/>
</dbReference>
<keyword evidence="6" id="KW-0560">Oxidoreductase</keyword>
<dbReference type="GO" id="GO:0020037">
    <property type="term" value="F:heme binding"/>
    <property type="evidence" value="ECO:0007669"/>
    <property type="project" value="InterPro"/>
</dbReference>
<feature type="region of interest" description="Disordered" evidence="7">
    <location>
        <begin position="370"/>
        <end position="409"/>
    </location>
</feature>
<dbReference type="InterPro" id="IPR050121">
    <property type="entry name" value="Cytochrome_P450_monoxygenase"/>
</dbReference>
<comment type="cofactor">
    <cofactor evidence="1 5">
        <name>heme</name>
        <dbReference type="ChEBI" id="CHEBI:30413"/>
    </cofactor>
</comment>
<proteinExistence type="inferred from homology"/>
<dbReference type="InterPro" id="IPR036396">
    <property type="entry name" value="Cyt_P450_sf"/>
</dbReference>
<evidence type="ECO:0000313" key="9">
    <source>
        <dbReference type="Proteomes" id="UP000183809"/>
    </source>
</evidence>
<sequence>MVPTSLLATAFVALFLVQLWRIVQRLFFHPLASVPGPKLAAASTLYEFYWNAVRGGKLFMRWEEMHQKYGPIVRLGPDEVHISDPAYWDVLYNSTNKLEKYAPFYCFDGGSNATGVTTVKHEVHRKRRGAISKFLSAANVSRLEPHTHVHLKKMLDRFAELGRAGKPCDCFNAFRSLTMDVISTICEPDPRHNLDEPDFAAAMHRTLRTAARTMDVQKFIPIMQIMNFVPIAVWRYLDPEVAKLMEKRAVLLDTAKKVLAEGGQPDSREPTVLDAIASSDLLPPEDKTAARMAFEAEMVLGAGTETTSNTLGNLVYHVLSNPAIHSRLRAELQSCSATPPSHLLDFRTLDKLPYLSAVIQETLRVASPVSGRLPRVNPTSPMTYTTPGTGSGAHQQQKTYTFPPGTVMSMSPRDLHNNPAIFPDPQRFVPERWLAHEADPERRRVMDRYWVPFSRGSRNCVGLELAKQEMCLVAGNFFRRFAEVELFETTERDVRVEHDWFAPYGPADSKGVWVKVGG</sequence>
<keyword evidence="6" id="KW-0503">Monooxygenase</keyword>
<accession>A0A1J9S9X3</accession>